<evidence type="ECO:0000313" key="7">
    <source>
        <dbReference type="Proteomes" id="UP000265497"/>
    </source>
</evidence>
<dbReference type="EMBL" id="NSDI01000001">
    <property type="protein sequence ID" value="RIY38206.1"/>
    <property type="molecule type" value="Genomic_DNA"/>
</dbReference>
<dbReference type="Pfam" id="PF07610">
    <property type="entry name" value="DUF1573"/>
    <property type="match status" value="1"/>
</dbReference>
<dbReference type="InterPro" id="IPR013783">
    <property type="entry name" value="Ig-like_fold"/>
</dbReference>
<dbReference type="RefSeq" id="WP_042007894.1">
    <property type="nucleotide sequence ID" value="NZ_BOQK01000012.1"/>
</dbReference>
<organism evidence="2 6">
    <name type="scientific">Capnocytophaga canis</name>
    <dbReference type="NCBI Taxonomy" id="1848903"/>
    <lineage>
        <taxon>Bacteria</taxon>
        <taxon>Pseudomonadati</taxon>
        <taxon>Bacteroidota</taxon>
        <taxon>Flavobacteriia</taxon>
        <taxon>Flavobacteriales</taxon>
        <taxon>Flavobacteriaceae</taxon>
        <taxon>Capnocytophaga</taxon>
    </lineage>
</organism>
<evidence type="ECO:0000256" key="1">
    <source>
        <dbReference type="SAM" id="SignalP"/>
    </source>
</evidence>
<dbReference type="InterPro" id="IPR011467">
    <property type="entry name" value="DUF1573"/>
</dbReference>
<dbReference type="Proteomes" id="UP000045051">
    <property type="component" value="Unassembled WGS sequence"/>
</dbReference>
<accession>A0A0B7I1G9</accession>
<reference evidence="5 6" key="1">
    <citation type="submission" date="2015-01" db="EMBL/GenBank/DDBJ databases">
        <authorList>
            <person name="MANFREDI Pablo"/>
        </authorList>
    </citation>
    <scope>NUCLEOTIDE SEQUENCE [LARGE SCALE GENOMIC DNA]</scope>
    <source>
        <strain evidence="2 6">CcD38</strain>
        <strain evidence="3 5">CcD93</strain>
    </source>
</reference>
<dbReference type="Gene3D" id="2.60.40.10">
    <property type="entry name" value="Immunoglobulins"/>
    <property type="match status" value="1"/>
</dbReference>
<dbReference type="Proteomes" id="UP000038200">
    <property type="component" value="Unassembled WGS sequence"/>
</dbReference>
<evidence type="ECO:0000313" key="4">
    <source>
        <dbReference type="EMBL" id="RIY38206.1"/>
    </source>
</evidence>
<evidence type="ECO:0000313" key="5">
    <source>
        <dbReference type="Proteomes" id="UP000038200"/>
    </source>
</evidence>
<keyword evidence="1" id="KW-0732">Signal</keyword>
<dbReference type="NCBIfam" id="NF012200">
    <property type="entry name" value="choice_anch_D"/>
    <property type="match status" value="1"/>
</dbReference>
<dbReference type="PANTHER" id="PTHR37833:SF1">
    <property type="entry name" value="SIGNAL PEPTIDE PROTEIN"/>
    <property type="match status" value="1"/>
</dbReference>
<feature type="signal peptide" evidence="1">
    <location>
        <begin position="1"/>
        <end position="19"/>
    </location>
</feature>
<reference evidence="4 7" key="2">
    <citation type="submission" date="2017-08" db="EMBL/GenBank/DDBJ databases">
        <title>Capnocytophaga canis 17-158 assembly.</title>
        <authorList>
            <person name="Gulvik C.A."/>
        </authorList>
    </citation>
    <scope>NUCLEOTIDE SEQUENCE [LARGE SCALE GENOMIC DNA]</scope>
    <source>
        <strain evidence="4 7">17-158</strain>
    </source>
</reference>
<evidence type="ECO:0000313" key="6">
    <source>
        <dbReference type="Proteomes" id="UP000045051"/>
    </source>
</evidence>
<proteinExistence type="predicted"/>
<dbReference type="EMBL" id="CDOL01000226">
    <property type="protein sequence ID" value="CEN53156.1"/>
    <property type="molecule type" value="Genomic_DNA"/>
</dbReference>
<dbReference type="GeneID" id="97264094"/>
<keyword evidence="6" id="KW-1185">Reference proteome</keyword>
<dbReference type="Proteomes" id="UP000265497">
    <property type="component" value="Unassembled WGS sequence"/>
</dbReference>
<sequence length="126" mass="13483">MKKFLTFLFVATFGLVTYAQEATAEITFTAEEIDYGTIKAGSDGVRVFEFTNTGKAPLVIANATSSCGCTVPSFPKGKPIMPGEKGKIEVKYDTNRVGPISKTVTITSNAKTKPVVALRIKGTVQQ</sequence>
<dbReference type="EMBL" id="CDOI01000057">
    <property type="protein sequence ID" value="CEN43992.1"/>
    <property type="molecule type" value="Genomic_DNA"/>
</dbReference>
<dbReference type="AlphaFoldDB" id="A0A0B7I1G9"/>
<dbReference type="OrthoDB" id="826619at2"/>
<evidence type="ECO:0000313" key="2">
    <source>
        <dbReference type="EMBL" id="CEN43992.1"/>
    </source>
</evidence>
<evidence type="ECO:0000313" key="3">
    <source>
        <dbReference type="EMBL" id="CEN53156.1"/>
    </source>
</evidence>
<name>A0A0B7I1G9_9FLAO</name>
<protein>
    <submittedName>
        <fullName evidence="4">DUF1573 domain-containing protein</fullName>
    </submittedName>
</protein>
<gene>
    <name evidence="2" type="ORF">CCAND38_150023</name>
    <name evidence="3" type="ORF">CCAND93_380034</name>
    <name evidence="4" type="ORF">CKY20_01285</name>
</gene>
<dbReference type="STRING" id="1848903.CCAND38_150023"/>
<feature type="chain" id="PRO_5010413161" evidence="1">
    <location>
        <begin position="20"/>
        <end position="126"/>
    </location>
</feature>
<dbReference type="PANTHER" id="PTHR37833">
    <property type="entry name" value="LIPOPROTEIN-RELATED"/>
    <property type="match status" value="1"/>
</dbReference>